<evidence type="ECO:0000256" key="1">
    <source>
        <dbReference type="ARBA" id="ARBA00006739"/>
    </source>
</evidence>
<evidence type="ECO:0000259" key="6">
    <source>
        <dbReference type="Pfam" id="PF00535"/>
    </source>
</evidence>
<dbReference type="InterPro" id="IPR029044">
    <property type="entry name" value="Nucleotide-diphossugar_trans"/>
</dbReference>
<proteinExistence type="inferred from homology"/>
<protein>
    <submittedName>
        <fullName evidence="7">Glycosyl transferase</fullName>
    </submittedName>
</protein>
<keyword evidence="5" id="KW-0812">Transmembrane</keyword>
<dbReference type="GO" id="GO:0016757">
    <property type="term" value="F:glycosyltransferase activity"/>
    <property type="evidence" value="ECO:0007669"/>
    <property type="project" value="UniProtKB-KW"/>
</dbReference>
<feature type="transmembrane region" description="Helical" evidence="5">
    <location>
        <begin position="13"/>
        <end position="43"/>
    </location>
</feature>
<evidence type="ECO:0000256" key="4">
    <source>
        <dbReference type="SAM" id="MobiDB-lite"/>
    </source>
</evidence>
<dbReference type="Proteomes" id="UP000321361">
    <property type="component" value="Unassembled WGS sequence"/>
</dbReference>
<evidence type="ECO:0000256" key="3">
    <source>
        <dbReference type="ARBA" id="ARBA00022679"/>
    </source>
</evidence>
<feature type="transmembrane region" description="Helical" evidence="5">
    <location>
        <begin position="351"/>
        <end position="378"/>
    </location>
</feature>
<keyword evidence="3 7" id="KW-0808">Transferase</keyword>
<dbReference type="EMBL" id="BJUG01000004">
    <property type="protein sequence ID" value="GEK36747.1"/>
    <property type="molecule type" value="Genomic_DNA"/>
</dbReference>
<reference evidence="7 8" key="1">
    <citation type="submission" date="2019-07" db="EMBL/GenBank/DDBJ databases">
        <title>Whole genome shotgun sequence of Enterococcus thailandicus NBRC 101867.</title>
        <authorList>
            <person name="Hosoyama A."/>
            <person name="Uohara A."/>
            <person name="Ohji S."/>
            <person name="Ichikawa N."/>
        </authorList>
    </citation>
    <scope>NUCLEOTIDE SEQUENCE [LARGE SCALE GENOMIC DNA]</scope>
    <source>
        <strain evidence="7 8">NBRC 101867</strain>
    </source>
</reference>
<comment type="similarity">
    <text evidence="1">Belongs to the glycosyltransferase 2 family.</text>
</comment>
<dbReference type="Gene3D" id="3.90.550.10">
    <property type="entry name" value="Spore Coat Polysaccharide Biosynthesis Protein SpsA, Chain A"/>
    <property type="match status" value="1"/>
</dbReference>
<gene>
    <name evidence="7" type="primary">yijG</name>
    <name evidence="7" type="ORF">ETH01_10340</name>
</gene>
<dbReference type="InterPro" id="IPR001173">
    <property type="entry name" value="Glyco_trans_2-like"/>
</dbReference>
<feature type="region of interest" description="Disordered" evidence="4">
    <location>
        <begin position="424"/>
        <end position="446"/>
    </location>
</feature>
<dbReference type="AlphaFoldDB" id="A0A510WCT0"/>
<dbReference type="SUPFAM" id="SSF53448">
    <property type="entry name" value="Nucleotide-diphospho-sugar transferases"/>
    <property type="match status" value="1"/>
</dbReference>
<feature type="domain" description="Glycosyltransferase 2-like" evidence="6">
    <location>
        <begin position="63"/>
        <end position="234"/>
    </location>
</feature>
<keyword evidence="2" id="KW-0328">Glycosyltransferase</keyword>
<evidence type="ECO:0000256" key="5">
    <source>
        <dbReference type="SAM" id="Phobius"/>
    </source>
</evidence>
<evidence type="ECO:0000256" key="2">
    <source>
        <dbReference type="ARBA" id="ARBA00022676"/>
    </source>
</evidence>
<name>A0A510WCT0_ENTTH</name>
<feature type="compositionally biased region" description="Basic and acidic residues" evidence="4">
    <location>
        <begin position="427"/>
        <end position="446"/>
    </location>
</feature>
<dbReference type="CDD" id="cd06423">
    <property type="entry name" value="CESA_like"/>
    <property type="match status" value="1"/>
</dbReference>
<sequence>MTFFQTGNYILDIILMIMFLVLVTYPIIGGFSWFIGVLCYTFLFKYKQTEWDDIPVEVEPFITIMVPAHNEEIVIENTIEYLMTKLNYKHYEVLVTDDGSTDSTPEILARLQKKYSKLRVIRIEKNKGKAHAFNIGMGFAKGKLILSNDADTVPEPDSLNMYVNYFIRQDSTNISAVTANMDVQNRTKLIAKSQTVEFSSIVGIIKRTQIGVLGSIYAYSGANTMYRKDALIDVGLFRQDRATEDISIAWDHQMDGWLSLFAPRIMFFMEVPESLRMLYRQRKRWAKGGTEVWLTNFKKIVLHPFRNIGHTVMFIDQTFSIIWSFFFWSSSLIFLWSLIKFILEGNTERIYHMITLSFLFVCFEMISGIFQLGASLILDDQGRKIKYLFFAPLYMLLYWMINALTIVTTFIPAIKTILGLGSGTWKSPDRKGPPTSKKDSTDEMNE</sequence>
<organism evidence="7 8">
    <name type="scientific">Enterococcus thailandicus</name>
    <dbReference type="NCBI Taxonomy" id="417368"/>
    <lineage>
        <taxon>Bacteria</taxon>
        <taxon>Bacillati</taxon>
        <taxon>Bacillota</taxon>
        <taxon>Bacilli</taxon>
        <taxon>Lactobacillales</taxon>
        <taxon>Enterococcaceae</taxon>
        <taxon>Enterococcus</taxon>
    </lineage>
</organism>
<dbReference type="Pfam" id="PF00535">
    <property type="entry name" value="Glycos_transf_2"/>
    <property type="match status" value="1"/>
</dbReference>
<dbReference type="PANTHER" id="PTHR43630:SF1">
    <property type="entry name" value="POLY-BETA-1,6-N-ACETYL-D-GLUCOSAMINE SYNTHASE"/>
    <property type="match status" value="1"/>
</dbReference>
<comment type="caution">
    <text evidence="7">The sequence shown here is derived from an EMBL/GenBank/DDBJ whole genome shotgun (WGS) entry which is preliminary data.</text>
</comment>
<dbReference type="PANTHER" id="PTHR43630">
    <property type="entry name" value="POLY-BETA-1,6-N-ACETYL-D-GLUCOSAMINE SYNTHASE"/>
    <property type="match status" value="1"/>
</dbReference>
<feature type="transmembrane region" description="Helical" evidence="5">
    <location>
        <begin position="390"/>
        <end position="414"/>
    </location>
</feature>
<accession>A0A510WCT0</accession>
<keyword evidence="5" id="KW-1133">Transmembrane helix</keyword>
<keyword evidence="5" id="KW-0472">Membrane</keyword>
<feature type="transmembrane region" description="Helical" evidence="5">
    <location>
        <begin position="321"/>
        <end position="339"/>
    </location>
</feature>
<evidence type="ECO:0000313" key="8">
    <source>
        <dbReference type="Proteomes" id="UP000321361"/>
    </source>
</evidence>
<evidence type="ECO:0000313" key="7">
    <source>
        <dbReference type="EMBL" id="GEK36747.1"/>
    </source>
</evidence>